<keyword evidence="1" id="KW-1133">Transmembrane helix</keyword>
<sequence length="144" mass="15728">MNEGVSGVKEASSTDGRVDEAADSQSIVIMAGTILVVRWDITTDPIFLSIATIDLFVILSSITLSWTRTMLRIYPALWGKPLYQNVSLDSSAKEIYLPSLLPLELNNRIHVLPSLSLLLLLLLLAKASHLSLNSMVLLLPSCPP</sequence>
<keyword evidence="1" id="KW-0472">Membrane</keyword>
<dbReference type="AlphaFoldDB" id="A0A016SJI5"/>
<accession>A0A016SJI5</accession>
<evidence type="ECO:0000313" key="3">
    <source>
        <dbReference type="Proteomes" id="UP000024635"/>
    </source>
</evidence>
<evidence type="ECO:0000313" key="2">
    <source>
        <dbReference type="EMBL" id="EYB90868.1"/>
    </source>
</evidence>
<keyword evidence="3" id="KW-1185">Reference proteome</keyword>
<proteinExistence type="predicted"/>
<comment type="caution">
    <text evidence="2">The sequence shown here is derived from an EMBL/GenBank/DDBJ whole genome shotgun (WGS) entry which is preliminary data.</text>
</comment>
<reference evidence="3" key="1">
    <citation type="journal article" date="2015" name="Nat. Genet.">
        <title>The genome and transcriptome of the zoonotic hookworm Ancylostoma ceylanicum identify infection-specific gene families.</title>
        <authorList>
            <person name="Schwarz E.M."/>
            <person name="Hu Y."/>
            <person name="Antoshechkin I."/>
            <person name="Miller M.M."/>
            <person name="Sternberg P.W."/>
            <person name="Aroian R.V."/>
        </authorList>
    </citation>
    <scope>NUCLEOTIDE SEQUENCE</scope>
    <source>
        <strain evidence="3">HY135</strain>
    </source>
</reference>
<keyword evidence="1" id="KW-0812">Transmembrane</keyword>
<protein>
    <submittedName>
        <fullName evidence="2">Uncharacterized protein</fullName>
    </submittedName>
</protein>
<dbReference type="EMBL" id="JARK01001549">
    <property type="protein sequence ID" value="EYB90868.1"/>
    <property type="molecule type" value="Genomic_DNA"/>
</dbReference>
<dbReference type="Proteomes" id="UP000024635">
    <property type="component" value="Unassembled WGS sequence"/>
</dbReference>
<organism evidence="2 3">
    <name type="scientific">Ancylostoma ceylanicum</name>
    <dbReference type="NCBI Taxonomy" id="53326"/>
    <lineage>
        <taxon>Eukaryota</taxon>
        <taxon>Metazoa</taxon>
        <taxon>Ecdysozoa</taxon>
        <taxon>Nematoda</taxon>
        <taxon>Chromadorea</taxon>
        <taxon>Rhabditida</taxon>
        <taxon>Rhabditina</taxon>
        <taxon>Rhabditomorpha</taxon>
        <taxon>Strongyloidea</taxon>
        <taxon>Ancylostomatidae</taxon>
        <taxon>Ancylostomatinae</taxon>
        <taxon>Ancylostoma</taxon>
    </lineage>
</organism>
<feature type="transmembrane region" description="Helical" evidence="1">
    <location>
        <begin position="46"/>
        <end position="66"/>
    </location>
</feature>
<gene>
    <name evidence="2" type="primary">Acey_s0213.g2302</name>
    <name evidence="2" type="ORF">Y032_0213g2302</name>
</gene>
<name>A0A016SJI5_9BILA</name>
<evidence type="ECO:0000256" key="1">
    <source>
        <dbReference type="SAM" id="Phobius"/>
    </source>
</evidence>